<dbReference type="AlphaFoldDB" id="A0A1S6GKU6"/>
<organism evidence="1">
    <name type="scientific">Mycolicibacterium sp. CBMA 213</name>
    <dbReference type="NCBI Taxonomy" id="1968788"/>
    <lineage>
        <taxon>Bacteria</taxon>
        <taxon>Bacillati</taxon>
        <taxon>Actinomycetota</taxon>
        <taxon>Actinomycetes</taxon>
        <taxon>Mycobacteriales</taxon>
        <taxon>Mycobacteriaceae</taxon>
        <taxon>Mycolicibacterium</taxon>
    </lineage>
</organism>
<accession>A0A1S6GKU6</accession>
<dbReference type="EMBL" id="KY349138">
    <property type="protein sequence ID" value="AQS22484.1"/>
    <property type="molecule type" value="Genomic_DNA"/>
</dbReference>
<name>A0A1S6GKU6_9MYCO</name>
<sequence length="62" mass="6688">MIITGTIRRAIDPGAGGMRTVEIPFLIDTDDGTYSQWGHDTIILGENVDLLEALRDAATDAD</sequence>
<protein>
    <submittedName>
        <fullName evidence="1">Uncharacterized protein</fullName>
    </submittedName>
</protein>
<dbReference type="RefSeq" id="WP_155909809.1">
    <property type="nucleotide sequence ID" value="NZ_KY349138.1"/>
</dbReference>
<reference evidence="1" key="1">
    <citation type="submission" date="2016-12" db="EMBL/GenBank/DDBJ databases">
        <title>Complete plasmid sequence carrying type IV-like and type VII secretion systems from an atypical mycobacteria strain.</title>
        <authorList>
            <person name="Morgado S."/>
            <person name="Marin M."/>
            <person name="Fonseca E."/>
            <person name="Freitas F."/>
            <person name="Vicente A.C."/>
        </authorList>
    </citation>
    <scope>NUCLEOTIDE SEQUENCE</scope>
    <source>
        <strain evidence="1">CBMA 213</strain>
        <plasmid evidence="1">pCBMA213_2</plasmid>
    </source>
</reference>
<keyword evidence="1" id="KW-0614">Plasmid</keyword>
<gene>
    <name evidence="1" type="ORF">pCBMA213_2_00120</name>
</gene>
<geneLocation type="plasmid" evidence="1">
    <name>pCBMA213_2</name>
</geneLocation>
<proteinExistence type="predicted"/>
<evidence type="ECO:0000313" key="1">
    <source>
        <dbReference type="EMBL" id="AQS22484.1"/>
    </source>
</evidence>